<dbReference type="EMBL" id="CAJVPW010010297">
    <property type="protein sequence ID" value="CAG8613913.1"/>
    <property type="molecule type" value="Genomic_DNA"/>
</dbReference>
<proteinExistence type="predicted"/>
<name>A0ACA9MYW8_9GLOM</name>
<gene>
    <name evidence="1" type="ORF">SPELUC_LOCUS7603</name>
</gene>
<protein>
    <submittedName>
        <fullName evidence="1">4263_t:CDS:1</fullName>
    </submittedName>
</protein>
<reference evidence="1" key="1">
    <citation type="submission" date="2021-06" db="EMBL/GenBank/DDBJ databases">
        <authorList>
            <person name="Kallberg Y."/>
            <person name="Tangrot J."/>
            <person name="Rosling A."/>
        </authorList>
    </citation>
    <scope>NUCLEOTIDE SEQUENCE</scope>
    <source>
        <strain evidence="1">28 12/20/2015</strain>
    </source>
</reference>
<keyword evidence="2" id="KW-1185">Reference proteome</keyword>
<organism evidence="1 2">
    <name type="scientific">Cetraspora pellucida</name>
    <dbReference type="NCBI Taxonomy" id="1433469"/>
    <lineage>
        <taxon>Eukaryota</taxon>
        <taxon>Fungi</taxon>
        <taxon>Fungi incertae sedis</taxon>
        <taxon>Mucoromycota</taxon>
        <taxon>Glomeromycotina</taxon>
        <taxon>Glomeromycetes</taxon>
        <taxon>Diversisporales</taxon>
        <taxon>Gigasporaceae</taxon>
        <taxon>Cetraspora</taxon>
    </lineage>
</organism>
<sequence>LIQIELFLDLDTSITENKFHLDGIQISQLTNIKATIINSDAVNGDPNITIEAHANIKDNSIKILTKNENDQVLKVEFNDNSTFDKIALALNVSENAYNKLRVPLYDTLLNDFLKDIRPEFSLLFYPVTEPPTMNFCLKNISIFSNEFPEMKKFIPLQIYQNLRLTNVSIDISIYNPLYIENTIGLDIKFNLLTTDDKKLAGNLFYLPVKNTEQPIMVSIKPQDLDDNNNNPLNLREMLKAIGLYDTFEKLNEVSPILWSHVKNLESVEFQYLELQIKLNEQNAIYEIGDFTLGIVTPKFIIKEGVIEVINAIIDLGYNGTLWSGSIHGIAEITGKDTKYNCQIEYLPPTKEQLGSLLIKNINESLNLKELIQILQLENISTIPVLGKLFEPMNISKININQVNSDCSDFIIQDLSFILQSNKLKLGPLTIEQLKVYISYFPSKNNRDSAIWKFSIEGYIDTMIASLIYNNKKRKIQATLVPVKCKKLKEITELFIETSKFSDNSMYSEVCDSEITNVELIINVHMDVYVETFTSKLVKKLLYDGFILDNLTFKYEEVKYMLIDNHSPNQVAPPHRKHILKAIISCKKDISAEIEIDCSENVVEASITSFSDSSLYGILNFLIGYKQTLQDLLPKLPNLPNFDNIKLDQKISVKISIKPFKIIGFNISVENKENNYEIPLITLQPVGVSINYEYDLNGKTEKLEGILNGTLILNDKSELRLTLARSKTKDENMFIASVESIKNEGSIQISSVVDTLLNENEQCYII</sequence>
<dbReference type="Proteomes" id="UP000789366">
    <property type="component" value="Unassembled WGS sequence"/>
</dbReference>
<accession>A0ACA9MYW8</accession>
<feature type="non-terminal residue" evidence="1">
    <location>
        <position position="1"/>
    </location>
</feature>
<comment type="caution">
    <text evidence="1">The sequence shown here is derived from an EMBL/GenBank/DDBJ whole genome shotgun (WGS) entry which is preliminary data.</text>
</comment>
<evidence type="ECO:0000313" key="1">
    <source>
        <dbReference type="EMBL" id="CAG8613913.1"/>
    </source>
</evidence>
<evidence type="ECO:0000313" key="2">
    <source>
        <dbReference type="Proteomes" id="UP000789366"/>
    </source>
</evidence>